<evidence type="ECO:0000256" key="1">
    <source>
        <dbReference type="SAM" id="MobiDB-lite"/>
    </source>
</evidence>
<feature type="region of interest" description="Disordered" evidence="1">
    <location>
        <begin position="661"/>
        <end position="711"/>
    </location>
</feature>
<accession>A0AAD6SP90</accession>
<feature type="compositionally biased region" description="Pro residues" evidence="1">
    <location>
        <begin position="275"/>
        <end position="297"/>
    </location>
</feature>
<protein>
    <submittedName>
        <fullName evidence="2">Uncharacterized protein</fullName>
    </submittedName>
</protein>
<proteinExistence type="predicted"/>
<keyword evidence="3" id="KW-1185">Reference proteome</keyword>
<dbReference type="EMBL" id="JARJCM010000102">
    <property type="protein sequence ID" value="KAJ7029307.1"/>
    <property type="molecule type" value="Genomic_DNA"/>
</dbReference>
<reference evidence="2" key="1">
    <citation type="submission" date="2023-03" db="EMBL/GenBank/DDBJ databases">
        <title>Massive genome expansion in bonnet fungi (Mycena s.s.) driven by repeated elements and novel gene families across ecological guilds.</title>
        <authorList>
            <consortium name="Lawrence Berkeley National Laboratory"/>
            <person name="Harder C.B."/>
            <person name="Miyauchi S."/>
            <person name="Viragh M."/>
            <person name="Kuo A."/>
            <person name="Thoen E."/>
            <person name="Andreopoulos B."/>
            <person name="Lu D."/>
            <person name="Skrede I."/>
            <person name="Drula E."/>
            <person name="Henrissat B."/>
            <person name="Morin E."/>
            <person name="Kohler A."/>
            <person name="Barry K."/>
            <person name="LaButti K."/>
            <person name="Morin E."/>
            <person name="Salamov A."/>
            <person name="Lipzen A."/>
            <person name="Mereny Z."/>
            <person name="Hegedus B."/>
            <person name="Baldrian P."/>
            <person name="Stursova M."/>
            <person name="Weitz H."/>
            <person name="Taylor A."/>
            <person name="Grigoriev I.V."/>
            <person name="Nagy L.G."/>
            <person name="Martin F."/>
            <person name="Kauserud H."/>
        </authorList>
    </citation>
    <scope>NUCLEOTIDE SEQUENCE</scope>
    <source>
        <strain evidence="2">CBHHK200</strain>
    </source>
</reference>
<gene>
    <name evidence="2" type="ORF">C8F04DRAFT_1264972</name>
</gene>
<feature type="compositionally biased region" description="Gly residues" evidence="1">
    <location>
        <begin position="669"/>
        <end position="691"/>
    </location>
</feature>
<organism evidence="2 3">
    <name type="scientific">Mycena alexandri</name>
    <dbReference type="NCBI Taxonomy" id="1745969"/>
    <lineage>
        <taxon>Eukaryota</taxon>
        <taxon>Fungi</taxon>
        <taxon>Dikarya</taxon>
        <taxon>Basidiomycota</taxon>
        <taxon>Agaricomycotina</taxon>
        <taxon>Agaricomycetes</taxon>
        <taxon>Agaricomycetidae</taxon>
        <taxon>Agaricales</taxon>
        <taxon>Marasmiineae</taxon>
        <taxon>Mycenaceae</taxon>
        <taxon>Mycena</taxon>
    </lineage>
</organism>
<dbReference type="AlphaFoldDB" id="A0AAD6SP90"/>
<feature type="compositionally biased region" description="Basic residues" evidence="1">
    <location>
        <begin position="228"/>
        <end position="240"/>
    </location>
</feature>
<dbReference type="Proteomes" id="UP001218188">
    <property type="component" value="Unassembled WGS sequence"/>
</dbReference>
<feature type="region of interest" description="Disordered" evidence="1">
    <location>
        <begin position="157"/>
        <end position="302"/>
    </location>
</feature>
<feature type="region of interest" description="Disordered" evidence="1">
    <location>
        <begin position="1"/>
        <end position="23"/>
    </location>
</feature>
<name>A0AAD6SP90_9AGAR</name>
<comment type="caution">
    <text evidence="2">The sequence shown here is derived from an EMBL/GenBank/DDBJ whole genome shotgun (WGS) entry which is preliminary data.</text>
</comment>
<sequence length="711" mass="77192">MTSNPPTNNGQTSIPVVRPNTQFGTTPQYPSVSASAKINNLSAQQKQLIRENSGVLEPTRGRAAQIALTRYFHRHPNRYSEGILNLLAAYHGMGNVGKRTTEREGGRRNDLAAKRRLRRGQNSLTSHHVLDRIKKRLQGQSTLANNADTLSKVAKLDDGSFHLPPDRNNGPRDTPVTRKTYHVSTDPFTGPSRGPNALEVTSALPYYDSSDDESTPLAHLDLASPSKRPTRGNPRTRAHRSVSPSNNTAMNIDEDVFGNGQAPPPLGFHFHTPPLQDPPQPAPPPPPVAAPPPPPPAAGQAQGFHLGNAAVNLLMAALGHQVPLMNDDEILARGTPFDHVNPHFGTQESMPIPPVNAEGRNTIQRNMGVSPKVVMPLSYVYRNVAKPQLKFVQDNVNDMMAFVVFLMGPVLLDKYRNLTADISDVISGWHGMDQTKLWLPVPEEEGTGTYSSPTVVFCQFTNPHYGATEALKMALAAEQTIAATDALAFHAINISEHTMVRTWSAASYSVSTTGDPALIKEYALGGARKLLMYTQSLVQIIDQQSQNLSNAPLGERVMDVVDTMGVKFFDHEDDPMVSIYVRPITDSVTDHEELARAMRPLEFFMGPFKFTPKSRADEAMECVICKADDHLAYLCPFANQPGWWGPTRQINAHVEGVLAGRGRGRGRGRGGAGRGFGRGGAGGARGLPMGRGRGRGGHGARGRGGRGRGNN</sequence>
<feature type="compositionally biased region" description="Basic residues" evidence="1">
    <location>
        <begin position="692"/>
        <end position="711"/>
    </location>
</feature>
<evidence type="ECO:0000313" key="2">
    <source>
        <dbReference type="EMBL" id="KAJ7029307.1"/>
    </source>
</evidence>
<evidence type="ECO:0000313" key="3">
    <source>
        <dbReference type="Proteomes" id="UP001218188"/>
    </source>
</evidence>